<dbReference type="PANTHER" id="PTHR24421">
    <property type="entry name" value="NITRATE/NITRITE SENSOR PROTEIN NARX-RELATED"/>
    <property type="match status" value="1"/>
</dbReference>
<dbReference type="Gene3D" id="3.30.565.10">
    <property type="entry name" value="Histidine kinase-like ATPase, C-terminal domain"/>
    <property type="match status" value="1"/>
</dbReference>
<accession>A0A1Y0I6H0</accession>
<sequence length="420" mass="46138">MNTIKLTHSNKPAHTINASMTVNTWINPVERLVAITTWALVLGFSCYVWIGAERPDLVIMVLGWGTYPLLGVCALLCLWPLLQAPFALQANQATPLQRLSLWGGLVGVTGLMLLVLINVTGIMLVLLFSRLLTVFSIRQCVIVALAGPLFVSVYYFLLEVEPGFFPVFNGLLYGMFNLFVLFVTTRVIAEREAKEYAALLVSELKSTQHLLAVTAKRDERIRIARDLHDMLGHHLAALSLELEVASHSEAERAKVQIKKAQSIARILLGDIRAVVTTFRENQNIDLREALETLLQALPGLKVFMEFPPSLPIEDARVAEVILRCCQEALTNTLKHSRATEAIIVLRDGNNGSDDQACLHLSIQDNGGKRGPIVPGNGLTGMGERVATLLGECRFSVNQQGFCIEVSIPRQGRGAVGQEVA</sequence>
<dbReference type="InterPro" id="IPR036890">
    <property type="entry name" value="HATPase_C_sf"/>
</dbReference>
<evidence type="ECO:0000256" key="3">
    <source>
        <dbReference type="ARBA" id="ARBA00023012"/>
    </source>
</evidence>
<keyword evidence="3" id="KW-0902">Two-component regulatory system</keyword>
<evidence type="ECO:0000313" key="7">
    <source>
        <dbReference type="Proteomes" id="UP000196027"/>
    </source>
</evidence>
<dbReference type="InterPro" id="IPR050482">
    <property type="entry name" value="Sensor_HK_TwoCompSys"/>
</dbReference>
<keyword evidence="4" id="KW-0472">Membrane</keyword>
<feature type="transmembrane region" description="Helical" evidence="4">
    <location>
        <begin position="102"/>
        <end position="128"/>
    </location>
</feature>
<organism evidence="6 7">
    <name type="scientific">Oleiphilus messinensis</name>
    <dbReference type="NCBI Taxonomy" id="141451"/>
    <lineage>
        <taxon>Bacteria</taxon>
        <taxon>Pseudomonadati</taxon>
        <taxon>Pseudomonadota</taxon>
        <taxon>Gammaproteobacteria</taxon>
        <taxon>Oceanospirillales</taxon>
        <taxon>Oleiphilaceae</taxon>
        <taxon>Oleiphilus</taxon>
    </lineage>
</organism>
<gene>
    <name evidence="6" type="ORF">OLMES_1307</name>
</gene>
<dbReference type="PANTHER" id="PTHR24421:SF59">
    <property type="entry name" value="OXYGEN SENSOR HISTIDINE KINASE NREB"/>
    <property type="match status" value="1"/>
</dbReference>
<feature type="transmembrane region" description="Helical" evidence="4">
    <location>
        <begin position="32"/>
        <end position="50"/>
    </location>
</feature>
<dbReference type="GO" id="GO:0016020">
    <property type="term" value="C:membrane"/>
    <property type="evidence" value="ECO:0007669"/>
    <property type="project" value="InterPro"/>
</dbReference>
<dbReference type="SUPFAM" id="SSF55874">
    <property type="entry name" value="ATPase domain of HSP90 chaperone/DNA topoisomerase II/histidine kinase"/>
    <property type="match status" value="1"/>
</dbReference>
<feature type="transmembrane region" description="Helical" evidence="4">
    <location>
        <begin position="170"/>
        <end position="189"/>
    </location>
</feature>
<dbReference type="GO" id="GO:0046983">
    <property type="term" value="F:protein dimerization activity"/>
    <property type="evidence" value="ECO:0007669"/>
    <property type="project" value="InterPro"/>
</dbReference>
<name>A0A1Y0I6H0_9GAMM</name>
<evidence type="ECO:0000256" key="2">
    <source>
        <dbReference type="ARBA" id="ARBA00022777"/>
    </source>
</evidence>
<feature type="transmembrane region" description="Helical" evidence="4">
    <location>
        <begin position="57"/>
        <end position="82"/>
    </location>
</feature>
<dbReference type="AlphaFoldDB" id="A0A1Y0I6H0"/>
<keyword evidence="4" id="KW-1133">Transmembrane helix</keyword>
<keyword evidence="2 6" id="KW-0418">Kinase</keyword>
<feature type="domain" description="Signal transduction histidine kinase subgroup 3 dimerisation and phosphoacceptor" evidence="5">
    <location>
        <begin position="219"/>
        <end position="281"/>
    </location>
</feature>
<dbReference type="RefSeq" id="WP_087460502.1">
    <property type="nucleotide sequence ID" value="NZ_CP021425.1"/>
</dbReference>
<dbReference type="Proteomes" id="UP000196027">
    <property type="component" value="Chromosome"/>
</dbReference>
<dbReference type="EMBL" id="CP021425">
    <property type="protein sequence ID" value="ARU55386.1"/>
    <property type="molecule type" value="Genomic_DNA"/>
</dbReference>
<evidence type="ECO:0000259" key="5">
    <source>
        <dbReference type="Pfam" id="PF07730"/>
    </source>
</evidence>
<protein>
    <submittedName>
        <fullName evidence="6">Signal transduction histidine kinase</fullName>
    </submittedName>
</protein>
<dbReference type="Gene3D" id="1.20.5.1930">
    <property type="match status" value="1"/>
</dbReference>
<evidence type="ECO:0000256" key="1">
    <source>
        <dbReference type="ARBA" id="ARBA00022679"/>
    </source>
</evidence>
<proteinExistence type="predicted"/>
<reference evidence="6 7" key="1">
    <citation type="submission" date="2017-05" db="EMBL/GenBank/DDBJ databases">
        <title>Genomic insights into alkan degradation activity of Oleiphilus messinensis.</title>
        <authorList>
            <person name="Kozyavkin S.A."/>
            <person name="Slesarev A.I."/>
            <person name="Golyshin P.N."/>
            <person name="Korzhenkov A."/>
            <person name="Golyshina O.N."/>
            <person name="Toshchakov S.V."/>
        </authorList>
    </citation>
    <scope>NUCLEOTIDE SEQUENCE [LARGE SCALE GENOMIC DNA]</scope>
    <source>
        <strain evidence="6 7">ME102</strain>
    </source>
</reference>
<keyword evidence="4" id="KW-0812">Transmembrane</keyword>
<evidence type="ECO:0000256" key="4">
    <source>
        <dbReference type="SAM" id="Phobius"/>
    </source>
</evidence>
<dbReference type="GO" id="GO:0000155">
    <property type="term" value="F:phosphorelay sensor kinase activity"/>
    <property type="evidence" value="ECO:0007669"/>
    <property type="project" value="InterPro"/>
</dbReference>
<dbReference type="InterPro" id="IPR011712">
    <property type="entry name" value="Sig_transdc_His_kin_sub3_dim/P"/>
</dbReference>
<keyword evidence="1" id="KW-0808">Transferase</keyword>
<dbReference type="KEGG" id="ome:OLMES_1307"/>
<keyword evidence="7" id="KW-1185">Reference proteome</keyword>
<dbReference type="Pfam" id="PF07730">
    <property type="entry name" value="HisKA_3"/>
    <property type="match status" value="1"/>
</dbReference>
<dbReference type="OrthoDB" id="9797605at2"/>
<dbReference type="CDD" id="cd16917">
    <property type="entry name" value="HATPase_UhpB-NarQ-NarX-like"/>
    <property type="match status" value="1"/>
</dbReference>
<feature type="transmembrane region" description="Helical" evidence="4">
    <location>
        <begin position="140"/>
        <end position="158"/>
    </location>
</feature>
<evidence type="ECO:0000313" key="6">
    <source>
        <dbReference type="EMBL" id="ARU55386.1"/>
    </source>
</evidence>